<feature type="region of interest" description="Disordered" evidence="1">
    <location>
        <begin position="67"/>
        <end position="129"/>
    </location>
</feature>
<sequence length="129" mass="15600">MLHAVMLGSGPGRGRREWYPGFYLQRRRIGCRMNRGEQETLFRQSRQITRIVPCREDLVLSVLKSPINQQQQQQQQHQHQHQHQHQQQQQQQQQQQRLQFRHPHESQSQSHFNCQSRPNNKRCHPGIRD</sequence>
<organism evidence="2 3">
    <name type="scientific">Lasius platythorax</name>
    <dbReference type="NCBI Taxonomy" id="488582"/>
    <lineage>
        <taxon>Eukaryota</taxon>
        <taxon>Metazoa</taxon>
        <taxon>Ecdysozoa</taxon>
        <taxon>Arthropoda</taxon>
        <taxon>Hexapoda</taxon>
        <taxon>Insecta</taxon>
        <taxon>Pterygota</taxon>
        <taxon>Neoptera</taxon>
        <taxon>Endopterygota</taxon>
        <taxon>Hymenoptera</taxon>
        <taxon>Apocrita</taxon>
        <taxon>Aculeata</taxon>
        <taxon>Formicoidea</taxon>
        <taxon>Formicidae</taxon>
        <taxon>Formicinae</taxon>
        <taxon>Lasius</taxon>
        <taxon>Lasius</taxon>
    </lineage>
</organism>
<feature type="compositionally biased region" description="Basic residues" evidence="1">
    <location>
        <begin position="119"/>
        <end position="129"/>
    </location>
</feature>
<reference evidence="2" key="1">
    <citation type="submission" date="2024-04" db="EMBL/GenBank/DDBJ databases">
        <authorList>
            <consortium name="Molecular Ecology Group"/>
        </authorList>
    </citation>
    <scope>NUCLEOTIDE SEQUENCE</scope>
</reference>
<evidence type="ECO:0000313" key="3">
    <source>
        <dbReference type="Proteomes" id="UP001497644"/>
    </source>
</evidence>
<feature type="compositionally biased region" description="Polar residues" evidence="1">
    <location>
        <begin position="106"/>
        <end position="118"/>
    </location>
</feature>
<accession>A0AAV2P865</accession>
<keyword evidence="3" id="KW-1185">Reference proteome</keyword>
<feature type="compositionally biased region" description="Low complexity" evidence="1">
    <location>
        <begin position="85"/>
        <end position="96"/>
    </location>
</feature>
<dbReference type="EMBL" id="OZ034832">
    <property type="protein sequence ID" value="CAL1689124.1"/>
    <property type="molecule type" value="Genomic_DNA"/>
</dbReference>
<dbReference type="AlphaFoldDB" id="A0AAV2P865"/>
<evidence type="ECO:0000313" key="2">
    <source>
        <dbReference type="EMBL" id="CAL1689124.1"/>
    </source>
</evidence>
<gene>
    <name evidence="2" type="ORF">LPLAT_LOCUS14113</name>
</gene>
<protein>
    <submittedName>
        <fullName evidence="2">Uncharacterized protein</fullName>
    </submittedName>
</protein>
<proteinExistence type="predicted"/>
<evidence type="ECO:0000256" key="1">
    <source>
        <dbReference type="SAM" id="MobiDB-lite"/>
    </source>
</evidence>
<name>A0AAV2P865_9HYME</name>
<dbReference type="Proteomes" id="UP001497644">
    <property type="component" value="Chromosome 9"/>
</dbReference>